<dbReference type="HAMAP" id="MF_00108">
    <property type="entry name" value="IspD"/>
    <property type="match status" value="1"/>
</dbReference>
<feature type="site" description="Transition state stabilizer" evidence="7">
    <location>
        <position position="24"/>
    </location>
</feature>
<dbReference type="EC" id="2.7.7.60" evidence="7"/>
<evidence type="ECO:0000256" key="4">
    <source>
        <dbReference type="ARBA" id="ARBA00022679"/>
    </source>
</evidence>
<evidence type="ECO:0000256" key="2">
    <source>
        <dbReference type="ARBA" id="ARBA00004787"/>
    </source>
</evidence>
<feature type="site" description="Positions MEP for the nucleophilic attack" evidence="7">
    <location>
        <position position="167"/>
    </location>
</feature>
<evidence type="ECO:0000256" key="5">
    <source>
        <dbReference type="ARBA" id="ARBA00022695"/>
    </source>
</evidence>
<dbReference type="OrthoDB" id="9806837at2"/>
<dbReference type="NCBIfam" id="TIGR00453">
    <property type="entry name" value="ispD"/>
    <property type="match status" value="1"/>
</dbReference>
<gene>
    <name evidence="7" type="primary">ispD</name>
    <name evidence="8" type="ORF">EC835_107213</name>
</gene>
<dbReference type="InterPro" id="IPR001228">
    <property type="entry name" value="IspD"/>
</dbReference>
<dbReference type="PROSITE" id="PS01295">
    <property type="entry name" value="ISPD"/>
    <property type="match status" value="1"/>
</dbReference>
<dbReference type="Pfam" id="PF01128">
    <property type="entry name" value="IspD"/>
    <property type="match status" value="1"/>
</dbReference>
<keyword evidence="4 7" id="KW-0808">Transferase</keyword>
<comment type="subunit">
    <text evidence="7">Homodimer.</text>
</comment>
<dbReference type="FunFam" id="3.90.550.10:FF:000003">
    <property type="entry name" value="2-C-methyl-D-erythritol 4-phosphate cytidylyltransferase"/>
    <property type="match status" value="1"/>
</dbReference>
<organism evidence="8 9">
    <name type="scientific">Providencia alcalifaciens</name>
    <dbReference type="NCBI Taxonomy" id="126385"/>
    <lineage>
        <taxon>Bacteria</taxon>
        <taxon>Pseudomonadati</taxon>
        <taxon>Pseudomonadota</taxon>
        <taxon>Gammaproteobacteria</taxon>
        <taxon>Enterobacterales</taxon>
        <taxon>Morganellaceae</taxon>
        <taxon>Providencia</taxon>
    </lineage>
</organism>
<dbReference type="Proteomes" id="UP000295055">
    <property type="component" value="Unassembled WGS sequence"/>
</dbReference>
<sequence length="242" mass="26393">MINPRTSSAAPIVALIPAAGVGSRMNADCPKQYLSIAGKTIIEHTIDALLRSGDVQKIVVALSAEDDYFHHLDIAKDPRVVTVIGGKERANSVLSGLNYLVSQPEYDDAWVLVHDAARPCLHLDDLNTIVQLATQNDCCGGILAAPVRDTMKRGLEGTQSISHTVEREALWHALTPQFFPLVLLRDCLDKALKENAVITDEASALEHCGYQPILVSGRADNLKVTRPEDLALAEFYLSRMKS</sequence>
<comment type="pathway">
    <text evidence="2 7">Isoprenoid biosynthesis; isopentenyl diphosphate biosynthesis via DXP pathway; isopentenyl diphosphate from 1-deoxy-D-xylulose 5-phosphate: step 2/6.</text>
</comment>
<dbReference type="SUPFAM" id="SSF53448">
    <property type="entry name" value="Nucleotide-diphospho-sugar transferases"/>
    <property type="match status" value="1"/>
</dbReference>
<dbReference type="EMBL" id="SMAS01000007">
    <property type="protein sequence ID" value="TCT31684.1"/>
    <property type="molecule type" value="Genomic_DNA"/>
</dbReference>
<dbReference type="UniPathway" id="UPA00056">
    <property type="reaction ID" value="UER00093"/>
</dbReference>
<dbReference type="PANTHER" id="PTHR32125:SF4">
    <property type="entry name" value="2-C-METHYL-D-ERYTHRITOL 4-PHOSPHATE CYTIDYLYLTRANSFERASE, CHLOROPLASTIC"/>
    <property type="match status" value="1"/>
</dbReference>
<dbReference type="InterPro" id="IPR034683">
    <property type="entry name" value="IspD/TarI"/>
</dbReference>
<dbReference type="InterPro" id="IPR018294">
    <property type="entry name" value="ISPD_synthase_CS"/>
</dbReference>
<dbReference type="GO" id="GO:0019288">
    <property type="term" value="P:isopentenyl diphosphate biosynthetic process, methylerythritol 4-phosphate pathway"/>
    <property type="evidence" value="ECO:0007669"/>
    <property type="project" value="UniProtKB-UniRule"/>
</dbReference>
<comment type="function">
    <text evidence="7">Catalyzes the formation of 4-diphosphocytidyl-2-C-methyl-D-erythritol from CTP and 2-C-methyl-D-erythritol 4-phosphate (MEP).</text>
</comment>
<proteinExistence type="inferred from homology"/>
<evidence type="ECO:0000256" key="6">
    <source>
        <dbReference type="ARBA" id="ARBA00023229"/>
    </source>
</evidence>
<feature type="site" description="Transition state stabilizer" evidence="7">
    <location>
        <position position="31"/>
    </location>
</feature>
<evidence type="ECO:0000256" key="3">
    <source>
        <dbReference type="ARBA" id="ARBA00009789"/>
    </source>
</evidence>
<protein>
    <recommendedName>
        <fullName evidence="7">2-C-methyl-D-erythritol 4-phosphate cytidylyltransferase</fullName>
        <ecNumber evidence="7">2.7.7.60</ecNumber>
    </recommendedName>
    <alternativeName>
        <fullName evidence="7">4-diphosphocytidyl-2C-methyl-D-erythritol synthase</fullName>
    </alternativeName>
    <alternativeName>
        <fullName evidence="7">MEP cytidylyltransferase</fullName>
        <shortName evidence="7">MCT</shortName>
    </alternativeName>
</protein>
<evidence type="ECO:0000256" key="1">
    <source>
        <dbReference type="ARBA" id="ARBA00001282"/>
    </source>
</evidence>
<dbReference type="InterPro" id="IPR029044">
    <property type="entry name" value="Nucleotide-diphossugar_trans"/>
</dbReference>
<dbReference type="PANTHER" id="PTHR32125">
    <property type="entry name" value="2-C-METHYL-D-ERYTHRITOL 4-PHOSPHATE CYTIDYLYLTRANSFERASE, CHLOROPLASTIC"/>
    <property type="match status" value="1"/>
</dbReference>
<dbReference type="GO" id="GO:0050518">
    <property type="term" value="F:2-C-methyl-D-erythritol 4-phosphate cytidylyltransferase activity"/>
    <property type="evidence" value="ECO:0007669"/>
    <property type="project" value="UniProtKB-UniRule"/>
</dbReference>
<dbReference type="Gene3D" id="3.90.550.10">
    <property type="entry name" value="Spore Coat Polysaccharide Biosynthesis Protein SpsA, Chain A"/>
    <property type="match status" value="1"/>
</dbReference>
<reference evidence="8 9" key="1">
    <citation type="submission" date="2019-03" db="EMBL/GenBank/DDBJ databases">
        <title>Genomic analyses of the natural microbiome of Caenorhabditis elegans.</title>
        <authorList>
            <person name="Samuel B."/>
        </authorList>
    </citation>
    <scope>NUCLEOTIDE SEQUENCE [LARGE SCALE GENOMIC DNA]</scope>
    <source>
        <strain evidence="8 9">JUb102</strain>
    </source>
</reference>
<accession>A0A4R3NIM9</accession>
<dbReference type="RefSeq" id="WP_132496790.1">
    <property type="nucleotide sequence ID" value="NZ_SMAS01000007.1"/>
</dbReference>
<evidence type="ECO:0000256" key="7">
    <source>
        <dbReference type="HAMAP-Rule" id="MF_00108"/>
    </source>
</evidence>
<comment type="similarity">
    <text evidence="3 7">Belongs to the IspD/TarI cytidylyltransferase family. IspD subfamily.</text>
</comment>
<evidence type="ECO:0000313" key="8">
    <source>
        <dbReference type="EMBL" id="TCT31684.1"/>
    </source>
</evidence>
<keyword evidence="6 7" id="KW-0414">Isoprene biosynthesis</keyword>
<comment type="caution">
    <text evidence="8">The sequence shown here is derived from an EMBL/GenBank/DDBJ whole genome shotgun (WGS) entry which is preliminary data.</text>
</comment>
<dbReference type="InterPro" id="IPR050088">
    <property type="entry name" value="IspD/TarI_cytidylyltransf_bact"/>
</dbReference>
<feature type="site" description="Positions MEP for the nucleophilic attack" evidence="7">
    <location>
        <position position="223"/>
    </location>
</feature>
<dbReference type="AlphaFoldDB" id="A0A4R3NIM9"/>
<evidence type="ECO:0000313" key="9">
    <source>
        <dbReference type="Proteomes" id="UP000295055"/>
    </source>
</evidence>
<keyword evidence="5 7" id="KW-0548">Nucleotidyltransferase</keyword>
<dbReference type="CDD" id="cd02516">
    <property type="entry name" value="CDP-ME_synthetase"/>
    <property type="match status" value="1"/>
</dbReference>
<comment type="catalytic activity">
    <reaction evidence="1 7">
        <text>2-C-methyl-D-erythritol 4-phosphate + CTP + H(+) = 4-CDP-2-C-methyl-D-erythritol + diphosphate</text>
        <dbReference type="Rhea" id="RHEA:13429"/>
        <dbReference type="ChEBI" id="CHEBI:15378"/>
        <dbReference type="ChEBI" id="CHEBI:33019"/>
        <dbReference type="ChEBI" id="CHEBI:37563"/>
        <dbReference type="ChEBI" id="CHEBI:57823"/>
        <dbReference type="ChEBI" id="CHEBI:58262"/>
        <dbReference type="EC" id="2.7.7.60"/>
    </reaction>
</comment>
<name>A0A4R3NIM9_9GAMM</name>